<dbReference type="PATRIC" id="fig|1235785.3.peg.2890"/>
<proteinExistence type="predicted"/>
<dbReference type="Pfam" id="PF12682">
    <property type="entry name" value="Flavodoxin_4"/>
    <property type="match status" value="1"/>
</dbReference>
<dbReference type="InterPro" id="IPR008254">
    <property type="entry name" value="Flavodoxin/NO_synth"/>
</dbReference>
<protein>
    <recommendedName>
        <fullName evidence="1">Flavodoxin-like domain-containing protein</fullName>
    </recommendedName>
</protein>
<dbReference type="Gene3D" id="3.40.50.360">
    <property type="match status" value="1"/>
</dbReference>
<dbReference type="GO" id="GO:0010181">
    <property type="term" value="F:FMN binding"/>
    <property type="evidence" value="ECO:0007669"/>
    <property type="project" value="InterPro"/>
</dbReference>
<dbReference type="EMBL" id="ASSM01000009">
    <property type="protein sequence ID" value="EOS01017.1"/>
    <property type="molecule type" value="Genomic_DNA"/>
</dbReference>
<dbReference type="PANTHER" id="PTHR39201">
    <property type="entry name" value="EXPORTED PROTEIN-RELATED"/>
    <property type="match status" value="1"/>
</dbReference>
<reference evidence="2 3" key="1">
    <citation type="submission" date="2013-04" db="EMBL/GenBank/DDBJ databases">
        <title>The Genome Sequence of Bacteroides thetaiotaomicron dnLKV9.</title>
        <authorList>
            <consortium name="The Broad Institute Genomics Platform"/>
            <consortium name="The Broad Institute Genome Sequencing Center for Infectious Disease"/>
            <person name="Earl A."/>
            <person name="Xavier R."/>
            <person name="Kuhn K."/>
            <person name="Stappenbeck T."/>
            <person name="Walker B."/>
            <person name="Young S."/>
            <person name="Zeng Q."/>
            <person name="Gargeya S."/>
            <person name="Fitzgerald M."/>
            <person name="Haas B."/>
            <person name="Abouelleil A."/>
            <person name="Allen A.W."/>
            <person name="Alvarado L."/>
            <person name="Arachchi H.M."/>
            <person name="Berlin A.M."/>
            <person name="Chapman S.B."/>
            <person name="Gainer-Dewar J."/>
            <person name="Goldberg J."/>
            <person name="Griggs A."/>
            <person name="Gujja S."/>
            <person name="Hansen M."/>
            <person name="Howarth C."/>
            <person name="Imamovic A."/>
            <person name="Ireland A."/>
            <person name="Larimer J."/>
            <person name="McCowan C."/>
            <person name="Murphy C."/>
            <person name="Pearson M."/>
            <person name="Poon T.W."/>
            <person name="Priest M."/>
            <person name="Roberts A."/>
            <person name="Saif S."/>
            <person name="Shea T."/>
            <person name="Sisk P."/>
            <person name="Sykes S."/>
            <person name="Wortman J."/>
            <person name="Nusbaum C."/>
            <person name="Birren B."/>
        </authorList>
    </citation>
    <scope>NUCLEOTIDE SEQUENCE [LARGE SCALE GENOMIC DNA]</scope>
    <source>
        <strain evidence="3">dnLKV9</strain>
    </source>
</reference>
<evidence type="ECO:0000313" key="3">
    <source>
        <dbReference type="Proteomes" id="UP000014207"/>
    </source>
</evidence>
<feature type="domain" description="Flavodoxin-like" evidence="1">
    <location>
        <begin position="64"/>
        <end position="209"/>
    </location>
</feature>
<comment type="caution">
    <text evidence="2">The sequence shown here is derived from an EMBL/GenBank/DDBJ whole genome shotgun (WGS) entry which is preliminary data.</text>
</comment>
<dbReference type="AlphaFoldDB" id="R9HAF5"/>
<dbReference type="PROSITE" id="PS51257">
    <property type="entry name" value="PROKAR_LIPOPROTEIN"/>
    <property type="match status" value="1"/>
</dbReference>
<evidence type="ECO:0000259" key="1">
    <source>
        <dbReference type="Pfam" id="PF12682"/>
    </source>
</evidence>
<dbReference type="SUPFAM" id="SSF52218">
    <property type="entry name" value="Flavoproteins"/>
    <property type="match status" value="1"/>
</dbReference>
<dbReference type="HOGENOM" id="CLU_609252_0_0_10"/>
<accession>R9HAF5</accession>
<gene>
    <name evidence="2" type="ORF">C799_02870</name>
</gene>
<dbReference type="PANTHER" id="PTHR39201:SF1">
    <property type="entry name" value="FLAVODOXIN-LIKE DOMAIN-CONTAINING PROTEIN"/>
    <property type="match status" value="1"/>
</dbReference>
<dbReference type="InterPro" id="IPR029039">
    <property type="entry name" value="Flavoprotein-like_sf"/>
</dbReference>
<dbReference type="RefSeq" id="WP_016268701.1">
    <property type="nucleotide sequence ID" value="NZ_KE159459.1"/>
</dbReference>
<sequence length="449" mass="50002">MNKILYLTTMVIAAGMFLLMSCQGNRSTKKHISQSIADSLKGHCPLVVYFSRAGENYIVGKVKKGNTAYVAEEITELTGADIYEIKAVKDYESLSYEEMLATVREEHEQGTMPEFTTDLRDTKKYDVIFIGGPVWWGTYPRVMQSFFRKFNLNGKILIPFTTHEGSGLGNTKTELQNAYLDATILDGFSITGHEARTPQAHDAIRQWLESLSFNANVSRTSADAVTGATRLHKDCTSLGEAMSRNRTASVKATYRDGREEELEMVVYGSVDMGDGLLWSATNLGASEPWKPGDHYAWGETAPKKSYTESNYAYLNKNIGDDISHTWYDAASVTLGGDWHIPTYEQWHTLLRNCGHEFVTINGIKGHLLKAGNGNLLFIPGNGYVYDEAVGTPNEGFYWAATVSDSVNAYVTYLPENSWGQSNYGRYIGIGIRPVRTNNINIASEKDDLK</sequence>
<organism evidence="2 3">
    <name type="scientific">Bacteroides thetaiotaomicron dnLKV9</name>
    <dbReference type="NCBI Taxonomy" id="1235785"/>
    <lineage>
        <taxon>Bacteria</taxon>
        <taxon>Pseudomonadati</taxon>
        <taxon>Bacteroidota</taxon>
        <taxon>Bacteroidia</taxon>
        <taxon>Bacteroidales</taxon>
        <taxon>Bacteroidaceae</taxon>
        <taxon>Bacteroides</taxon>
    </lineage>
</organism>
<name>R9HAF5_BACT4</name>
<dbReference type="Proteomes" id="UP000014207">
    <property type="component" value="Unassembled WGS sequence"/>
</dbReference>
<evidence type="ECO:0000313" key="2">
    <source>
        <dbReference type="EMBL" id="EOS01017.1"/>
    </source>
</evidence>